<keyword evidence="1" id="KW-0472">Membrane</keyword>
<protein>
    <submittedName>
        <fullName evidence="2">Uncharacterized protein</fullName>
    </submittedName>
</protein>
<name>A0A822XIR4_NELNU</name>
<dbReference type="EMBL" id="DUZY01000001">
    <property type="protein sequence ID" value="DAD21404.1"/>
    <property type="molecule type" value="Genomic_DNA"/>
</dbReference>
<sequence length="67" mass="7560">MENRHLIFAFNAITVLIIFLFILSYSTAVESSRPLTDPSLSTSFININGFTIRRQAYSGPSNRGRVH</sequence>
<dbReference type="AlphaFoldDB" id="A0A822XIR4"/>
<keyword evidence="1" id="KW-1133">Transmembrane helix</keyword>
<proteinExistence type="predicted"/>
<organism evidence="2 3">
    <name type="scientific">Nelumbo nucifera</name>
    <name type="common">Sacred lotus</name>
    <dbReference type="NCBI Taxonomy" id="4432"/>
    <lineage>
        <taxon>Eukaryota</taxon>
        <taxon>Viridiplantae</taxon>
        <taxon>Streptophyta</taxon>
        <taxon>Embryophyta</taxon>
        <taxon>Tracheophyta</taxon>
        <taxon>Spermatophyta</taxon>
        <taxon>Magnoliopsida</taxon>
        <taxon>Proteales</taxon>
        <taxon>Nelumbonaceae</taxon>
        <taxon>Nelumbo</taxon>
    </lineage>
</organism>
<keyword evidence="3" id="KW-1185">Reference proteome</keyword>
<keyword evidence="1" id="KW-0812">Transmembrane</keyword>
<evidence type="ECO:0000313" key="3">
    <source>
        <dbReference type="Proteomes" id="UP000607653"/>
    </source>
</evidence>
<reference evidence="2 3" key="1">
    <citation type="journal article" date="2020" name="Mol. Biol. Evol.">
        <title>Distinct Expression and Methylation Patterns for Genes with Different Fates following a Single Whole-Genome Duplication in Flowering Plants.</title>
        <authorList>
            <person name="Shi T."/>
            <person name="Rahmani R.S."/>
            <person name="Gugger P.F."/>
            <person name="Wang M."/>
            <person name="Li H."/>
            <person name="Zhang Y."/>
            <person name="Li Z."/>
            <person name="Wang Q."/>
            <person name="Van de Peer Y."/>
            <person name="Marchal K."/>
            <person name="Chen J."/>
        </authorList>
    </citation>
    <scope>NUCLEOTIDE SEQUENCE [LARGE SCALE GENOMIC DNA]</scope>
    <source>
        <tissue evidence="2">Leaf</tissue>
    </source>
</reference>
<evidence type="ECO:0000313" key="2">
    <source>
        <dbReference type="EMBL" id="DAD21404.1"/>
    </source>
</evidence>
<dbReference type="Proteomes" id="UP000607653">
    <property type="component" value="Unassembled WGS sequence"/>
</dbReference>
<comment type="caution">
    <text evidence="2">The sequence shown here is derived from an EMBL/GenBank/DDBJ whole genome shotgun (WGS) entry which is preliminary data.</text>
</comment>
<evidence type="ECO:0000256" key="1">
    <source>
        <dbReference type="SAM" id="Phobius"/>
    </source>
</evidence>
<feature type="transmembrane region" description="Helical" evidence="1">
    <location>
        <begin position="6"/>
        <end position="25"/>
    </location>
</feature>
<accession>A0A822XIR4</accession>
<gene>
    <name evidence="2" type="ORF">HUJ06_022867</name>
</gene>